<sequence>MASTKPCQNKVQDKVAILTGGASGIGEATVLAFAEKGQELAESIGTNRSTYIHCDVTDENQVISLVESTVQLYCHLDVIFCNAGIASFGKQNVLDFG</sequence>
<gene>
    <name evidence="3" type="primary">LOC105138599</name>
</gene>
<evidence type="ECO:0000313" key="2">
    <source>
        <dbReference type="Proteomes" id="UP000694918"/>
    </source>
</evidence>
<dbReference type="RefSeq" id="XP_011043028.1">
    <property type="nucleotide sequence ID" value="XM_011044726.1"/>
</dbReference>
<dbReference type="KEGG" id="peu:105138599"/>
<proteinExistence type="inferred from homology"/>
<dbReference type="PRINTS" id="PR00081">
    <property type="entry name" value="GDHRDH"/>
</dbReference>
<dbReference type="SUPFAM" id="SSF51735">
    <property type="entry name" value="NAD(P)-binding Rossmann-fold domains"/>
    <property type="match status" value="1"/>
</dbReference>
<dbReference type="InterPro" id="IPR036291">
    <property type="entry name" value="NAD(P)-bd_dom_sf"/>
</dbReference>
<evidence type="ECO:0000313" key="3">
    <source>
        <dbReference type="RefSeq" id="XP_011043028.1"/>
    </source>
</evidence>
<reference evidence="3" key="1">
    <citation type="submission" date="2025-08" db="UniProtKB">
        <authorList>
            <consortium name="RefSeq"/>
        </authorList>
    </citation>
    <scope>IDENTIFICATION</scope>
</reference>
<dbReference type="GeneID" id="105138599"/>
<accession>A0AAJ6Y5A0</accession>
<dbReference type="Pfam" id="PF00106">
    <property type="entry name" value="adh_short"/>
    <property type="match status" value="1"/>
</dbReference>
<dbReference type="PANTHER" id="PTHR42820:SF13">
    <property type="entry name" value="(-)-ISOPIPERITENOL_(-)-CARVEOL DEHYDROGENASE, MITOCHONDRIAL-LIKE"/>
    <property type="match status" value="1"/>
</dbReference>
<dbReference type="Proteomes" id="UP000694918">
    <property type="component" value="Unplaced"/>
</dbReference>
<protein>
    <submittedName>
        <fullName evidence="3">(-)-isopiperitenol/(-)-carveol dehydrogenase, mitochondrial-like</fullName>
    </submittedName>
</protein>
<dbReference type="AlphaFoldDB" id="A0AAJ6Y5A0"/>
<keyword evidence="2" id="KW-1185">Reference proteome</keyword>
<dbReference type="InterPro" id="IPR002347">
    <property type="entry name" value="SDR_fam"/>
</dbReference>
<evidence type="ECO:0000256" key="1">
    <source>
        <dbReference type="ARBA" id="ARBA00006484"/>
    </source>
</evidence>
<organism evidence="2 3">
    <name type="scientific">Populus euphratica</name>
    <name type="common">Euphrates poplar</name>
    <dbReference type="NCBI Taxonomy" id="75702"/>
    <lineage>
        <taxon>Eukaryota</taxon>
        <taxon>Viridiplantae</taxon>
        <taxon>Streptophyta</taxon>
        <taxon>Embryophyta</taxon>
        <taxon>Tracheophyta</taxon>
        <taxon>Spermatophyta</taxon>
        <taxon>Magnoliopsida</taxon>
        <taxon>eudicotyledons</taxon>
        <taxon>Gunneridae</taxon>
        <taxon>Pentapetalae</taxon>
        <taxon>rosids</taxon>
        <taxon>fabids</taxon>
        <taxon>Malpighiales</taxon>
        <taxon>Salicaceae</taxon>
        <taxon>Saliceae</taxon>
        <taxon>Populus</taxon>
    </lineage>
</organism>
<name>A0AAJ6Y5A0_POPEU</name>
<comment type="similarity">
    <text evidence="1">Belongs to the short-chain dehydrogenases/reductases (SDR) family.</text>
</comment>
<dbReference type="PANTHER" id="PTHR42820">
    <property type="entry name" value="SHORT-CHAIN DEHYDROGENASE REDUCTASE"/>
    <property type="match status" value="1"/>
</dbReference>
<dbReference type="Gene3D" id="3.40.50.720">
    <property type="entry name" value="NAD(P)-binding Rossmann-like Domain"/>
    <property type="match status" value="1"/>
</dbReference>